<reference evidence="11" key="1">
    <citation type="journal article" date="2023" name="Mol. Phylogenet. Evol.">
        <title>Genome-scale phylogeny and comparative genomics of the fungal order Sordariales.</title>
        <authorList>
            <person name="Hensen N."/>
            <person name="Bonometti L."/>
            <person name="Westerberg I."/>
            <person name="Brannstrom I.O."/>
            <person name="Guillou S."/>
            <person name="Cros-Aarteil S."/>
            <person name="Calhoun S."/>
            <person name="Haridas S."/>
            <person name="Kuo A."/>
            <person name="Mondo S."/>
            <person name="Pangilinan J."/>
            <person name="Riley R."/>
            <person name="LaButti K."/>
            <person name="Andreopoulos B."/>
            <person name="Lipzen A."/>
            <person name="Chen C."/>
            <person name="Yan M."/>
            <person name="Daum C."/>
            <person name="Ng V."/>
            <person name="Clum A."/>
            <person name="Steindorff A."/>
            <person name="Ohm R.A."/>
            <person name="Martin F."/>
            <person name="Silar P."/>
            <person name="Natvig D.O."/>
            <person name="Lalanne C."/>
            <person name="Gautier V."/>
            <person name="Ament-Velasquez S.L."/>
            <person name="Kruys A."/>
            <person name="Hutchinson M.I."/>
            <person name="Powell A.J."/>
            <person name="Barry K."/>
            <person name="Miller A.N."/>
            <person name="Grigoriev I.V."/>
            <person name="Debuchy R."/>
            <person name="Gladieux P."/>
            <person name="Hiltunen Thoren M."/>
            <person name="Johannesson H."/>
        </authorList>
    </citation>
    <scope>NUCLEOTIDE SEQUENCE</scope>
    <source>
        <strain evidence="11">CBS 232.78</strain>
    </source>
</reference>
<dbReference type="Pfam" id="PF00840">
    <property type="entry name" value="Glyco_hydro_7"/>
    <property type="match status" value="1"/>
</dbReference>
<dbReference type="PRINTS" id="PR00734">
    <property type="entry name" value="GLHYDRLASE7"/>
</dbReference>
<feature type="chain" id="PRO_5042256310" description="Glucanase" evidence="10">
    <location>
        <begin position="23"/>
        <end position="471"/>
    </location>
</feature>
<keyword evidence="5 9" id="KW-0136">Cellulose degradation</keyword>
<comment type="catalytic activity">
    <reaction evidence="1">
        <text>Hydrolysis of (1-&gt;4)-beta-D-glucosidic linkages in cellulose and cellotetraose, releasing cellobiose from the non-reducing ends of the chains.</text>
        <dbReference type="EC" id="3.2.1.91"/>
    </reaction>
</comment>
<feature type="signal peptide" evidence="10">
    <location>
        <begin position="1"/>
        <end position="22"/>
    </location>
</feature>
<proteinExistence type="inferred from homology"/>
<keyword evidence="8 9" id="KW-0624">Polysaccharide degradation</keyword>
<dbReference type="EMBL" id="JAULSW010000001">
    <property type="protein sequence ID" value="KAK3392890.1"/>
    <property type="molecule type" value="Genomic_DNA"/>
</dbReference>
<accession>A0AAE0U6Y8</accession>
<dbReference type="EC" id="3.2.1.-" evidence="9"/>
<evidence type="ECO:0000256" key="9">
    <source>
        <dbReference type="RuleBase" id="RU361164"/>
    </source>
</evidence>
<evidence type="ECO:0000256" key="3">
    <source>
        <dbReference type="ARBA" id="ARBA00022729"/>
    </source>
</evidence>
<evidence type="ECO:0000256" key="8">
    <source>
        <dbReference type="ARBA" id="ARBA00023326"/>
    </source>
</evidence>
<evidence type="ECO:0000256" key="1">
    <source>
        <dbReference type="ARBA" id="ARBA00001641"/>
    </source>
</evidence>
<evidence type="ECO:0000256" key="7">
    <source>
        <dbReference type="ARBA" id="ARBA00023295"/>
    </source>
</evidence>
<evidence type="ECO:0000313" key="11">
    <source>
        <dbReference type="EMBL" id="KAK3392890.1"/>
    </source>
</evidence>
<comment type="similarity">
    <text evidence="2 9">Belongs to the glycosyl hydrolase 7 (cellulase C) family.</text>
</comment>
<keyword evidence="7 9" id="KW-0326">Glycosidase</keyword>
<reference evidence="11" key="2">
    <citation type="submission" date="2023-06" db="EMBL/GenBank/DDBJ databases">
        <authorList>
            <consortium name="Lawrence Berkeley National Laboratory"/>
            <person name="Haridas S."/>
            <person name="Hensen N."/>
            <person name="Bonometti L."/>
            <person name="Westerberg I."/>
            <person name="Brannstrom I.O."/>
            <person name="Guillou S."/>
            <person name="Cros-Aarteil S."/>
            <person name="Calhoun S."/>
            <person name="Kuo A."/>
            <person name="Mondo S."/>
            <person name="Pangilinan J."/>
            <person name="Riley R."/>
            <person name="LaButti K."/>
            <person name="Andreopoulos B."/>
            <person name="Lipzen A."/>
            <person name="Chen C."/>
            <person name="Yanf M."/>
            <person name="Daum C."/>
            <person name="Ng V."/>
            <person name="Clum A."/>
            <person name="Steindorff A."/>
            <person name="Ohm R."/>
            <person name="Martin F."/>
            <person name="Silar P."/>
            <person name="Natvig D."/>
            <person name="Lalanne C."/>
            <person name="Gautier V."/>
            <person name="Ament-velasquez S.L."/>
            <person name="Kruys A."/>
            <person name="Hutchinson M.I."/>
            <person name="Powell A.J."/>
            <person name="Barry K."/>
            <person name="Miller A.N."/>
            <person name="Grigoriev I.V."/>
            <person name="Debuchy R."/>
            <person name="Gladieux P."/>
            <person name="Thoren M.H."/>
            <person name="Johannesson H."/>
        </authorList>
    </citation>
    <scope>NUCLEOTIDE SEQUENCE</scope>
    <source>
        <strain evidence="11">CBS 232.78</strain>
    </source>
</reference>
<dbReference type="GO" id="GO:0030245">
    <property type="term" value="P:cellulose catabolic process"/>
    <property type="evidence" value="ECO:0007669"/>
    <property type="project" value="UniProtKB-KW"/>
</dbReference>
<organism evidence="11 12">
    <name type="scientific">Podospora didyma</name>
    <dbReference type="NCBI Taxonomy" id="330526"/>
    <lineage>
        <taxon>Eukaryota</taxon>
        <taxon>Fungi</taxon>
        <taxon>Dikarya</taxon>
        <taxon>Ascomycota</taxon>
        <taxon>Pezizomycotina</taxon>
        <taxon>Sordariomycetes</taxon>
        <taxon>Sordariomycetidae</taxon>
        <taxon>Sordariales</taxon>
        <taxon>Podosporaceae</taxon>
        <taxon>Podospora</taxon>
    </lineage>
</organism>
<dbReference type="InterPro" id="IPR001722">
    <property type="entry name" value="Glyco_hydro_7"/>
</dbReference>
<dbReference type="GO" id="GO:0016162">
    <property type="term" value="F:cellulose 1,4-beta-cellobiosidase activity"/>
    <property type="evidence" value="ECO:0007669"/>
    <property type="project" value="UniProtKB-EC"/>
</dbReference>
<sequence length="471" mass="51565">MFNLPITSAILLLLLASSASVAQQIGTLIPETHPPFQWTQCTAAAANNLKPCHSVNASLVLDENYRWLHQTNSYRSCWENDYFQWNPWVCDSAANCTATCALEGGDYNSTVFGTTLKAPRNDTSAVAVKFVNLLDYAKTIGSRLFVMASETEYEMFTLLGNELAFDVELGSVGCGVKASLYFVAMEKDGGMARFPTNVAGARYGTGYCDASCGRGRRFVGGKANFEGWDSSEKDPLFGSGLGKNGACCPEFDVWNANSHSASMSSHSCPKDGYQVCEGLDCDAYHISPDDSRYRAGCDLWGCSFNPYRMGVKGFYGKGKQVDTSKKFTVVTRFEETQVTQFFIQDGKKIELPAPALDGLPKHGGLSADVCTKESSVFNERNMFAENGGWKRHIELLSTPMVLAMSITDDNIYHNLWLDSAYPIDDSGAAGRVRGDCPIEDNDPLTVENMNRNAKVSWSNIRFGPIGSTGSW</sequence>
<evidence type="ECO:0000256" key="2">
    <source>
        <dbReference type="ARBA" id="ARBA00006044"/>
    </source>
</evidence>
<keyword evidence="4 9" id="KW-0378">Hydrolase</keyword>
<keyword evidence="6" id="KW-0119">Carbohydrate metabolism</keyword>
<dbReference type="InterPro" id="IPR037019">
    <property type="entry name" value="Glyco_hydro_7_sf"/>
</dbReference>
<dbReference type="AlphaFoldDB" id="A0AAE0U6Y8"/>
<evidence type="ECO:0000256" key="4">
    <source>
        <dbReference type="ARBA" id="ARBA00022801"/>
    </source>
</evidence>
<protein>
    <recommendedName>
        <fullName evidence="9">Glucanase</fullName>
        <ecNumber evidence="9">3.2.1.-</ecNumber>
    </recommendedName>
</protein>
<gene>
    <name evidence="11" type="ORF">B0H63DRAFT_530424</name>
</gene>
<dbReference type="InterPro" id="IPR013320">
    <property type="entry name" value="ConA-like_dom_sf"/>
</dbReference>
<evidence type="ECO:0000256" key="10">
    <source>
        <dbReference type="SAM" id="SignalP"/>
    </source>
</evidence>
<dbReference type="SUPFAM" id="SSF49899">
    <property type="entry name" value="Concanavalin A-like lectins/glucanases"/>
    <property type="match status" value="1"/>
</dbReference>
<evidence type="ECO:0000256" key="6">
    <source>
        <dbReference type="ARBA" id="ARBA00023277"/>
    </source>
</evidence>
<dbReference type="PANTHER" id="PTHR33753:SF2">
    <property type="entry name" value="GLYCOSIDE HYDROLASE FAMILY 7 PROTEIN"/>
    <property type="match status" value="1"/>
</dbReference>
<keyword evidence="3 10" id="KW-0732">Signal</keyword>
<keyword evidence="12" id="KW-1185">Reference proteome</keyword>
<dbReference type="Proteomes" id="UP001285441">
    <property type="component" value="Unassembled WGS sequence"/>
</dbReference>
<dbReference type="Gene3D" id="2.70.100.10">
    <property type="entry name" value="Glycoside hydrolase, family 7, domain"/>
    <property type="match status" value="1"/>
</dbReference>
<dbReference type="PANTHER" id="PTHR33753">
    <property type="entry name" value="1,4-BETA-D-GLUCAN CELLOBIOHYDROLASE B"/>
    <property type="match status" value="1"/>
</dbReference>
<comment type="caution">
    <text evidence="11">The sequence shown here is derived from an EMBL/GenBank/DDBJ whole genome shotgun (WGS) entry which is preliminary data.</text>
</comment>
<evidence type="ECO:0000313" key="12">
    <source>
        <dbReference type="Proteomes" id="UP001285441"/>
    </source>
</evidence>
<evidence type="ECO:0000256" key="5">
    <source>
        <dbReference type="ARBA" id="ARBA00023001"/>
    </source>
</evidence>
<name>A0AAE0U6Y8_9PEZI</name>